<keyword evidence="1" id="KW-1133">Transmembrane helix</keyword>
<protein>
    <submittedName>
        <fullName evidence="2">Uncharacterized protein</fullName>
    </submittedName>
</protein>
<evidence type="ECO:0000313" key="2">
    <source>
        <dbReference type="EnsemblPlants" id="KQK91507"/>
    </source>
</evidence>
<keyword evidence="1" id="KW-0472">Membrane</keyword>
<keyword evidence="1" id="KW-0812">Transmembrane</keyword>
<evidence type="ECO:0000313" key="3">
    <source>
        <dbReference type="Proteomes" id="UP000004995"/>
    </source>
</evidence>
<proteinExistence type="predicted"/>
<dbReference type="AlphaFoldDB" id="K4AN47"/>
<organism evidence="2 3">
    <name type="scientific">Setaria italica</name>
    <name type="common">Foxtail millet</name>
    <name type="synonym">Panicum italicum</name>
    <dbReference type="NCBI Taxonomy" id="4555"/>
    <lineage>
        <taxon>Eukaryota</taxon>
        <taxon>Viridiplantae</taxon>
        <taxon>Streptophyta</taxon>
        <taxon>Embryophyta</taxon>
        <taxon>Tracheophyta</taxon>
        <taxon>Spermatophyta</taxon>
        <taxon>Magnoliopsida</taxon>
        <taxon>Liliopsida</taxon>
        <taxon>Poales</taxon>
        <taxon>Poaceae</taxon>
        <taxon>PACMAD clade</taxon>
        <taxon>Panicoideae</taxon>
        <taxon>Panicodae</taxon>
        <taxon>Paniceae</taxon>
        <taxon>Cenchrinae</taxon>
        <taxon>Setaria</taxon>
    </lineage>
</organism>
<sequence length="52" mass="6193">MQCNSLYSCNINLGQLLLTKDPMTLLELKVCIRFQFIWSAVLLWLLLRYPFQ</sequence>
<dbReference type="Gramene" id="KQK91507">
    <property type="protein sequence ID" value="KQK91507"/>
    <property type="gene ID" value="SETIT_040344mg"/>
</dbReference>
<reference evidence="3" key="1">
    <citation type="journal article" date="2012" name="Nat. Biotechnol.">
        <title>Reference genome sequence of the model plant Setaria.</title>
        <authorList>
            <person name="Bennetzen J.L."/>
            <person name="Schmutz J."/>
            <person name="Wang H."/>
            <person name="Percifield R."/>
            <person name="Hawkins J."/>
            <person name="Pontaroli A.C."/>
            <person name="Estep M."/>
            <person name="Feng L."/>
            <person name="Vaughn J.N."/>
            <person name="Grimwood J."/>
            <person name="Jenkins J."/>
            <person name="Barry K."/>
            <person name="Lindquist E."/>
            <person name="Hellsten U."/>
            <person name="Deshpande S."/>
            <person name="Wang X."/>
            <person name="Wu X."/>
            <person name="Mitros T."/>
            <person name="Triplett J."/>
            <person name="Yang X."/>
            <person name="Ye C.Y."/>
            <person name="Mauro-Herrera M."/>
            <person name="Wang L."/>
            <person name="Li P."/>
            <person name="Sharma M."/>
            <person name="Sharma R."/>
            <person name="Ronald P.C."/>
            <person name="Panaud O."/>
            <person name="Kellogg E.A."/>
            <person name="Brutnell T.P."/>
            <person name="Doust A.N."/>
            <person name="Tuskan G.A."/>
            <person name="Rokhsar D."/>
            <person name="Devos K.M."/>
        </authorList>
    </citation>
    <scope>NUCLEOTIDE SEQUENCE [LARGE SCALE GENOMIC DNA]</scope>
    <source>
        <strain evidence="3">cv. Yugu1</strain>
    </source>
</reference>
<dbReference type="Proteomes" id="UP000004995">
    <property type="component" value="Unassembled WGS sequence"/>
</dbReference>
<dbReference type="EMBL" id="AGNK02006046">
    <property type="status" value="NOT_ANNOTATED_CDS"/>
    <property type="molecule type" value="Genomic_DNA"/>
</dbReference>
<feature type="transmembrane region" description="Helical" evidence="1">
    <location>
        <begin position="32"/>
        <end position="51"/>
    </location>
</feature>
<dbReference type="InParanoid" id="K4AN47"/>
<dbReference type="EnsemblPlants" id="KQK91507">
    <property type="protein sequence ID" value="KQK91507"/>
    <property type="gene ID" value="SETIT_040344mg"/>
</dbReference>
<reference evidence="2" key="2">
    <citation type="submission" date="2018-08" db="UniProtKB">
        <authorList>
            <consortium name="EnsemblPlants"/>
        </authorList>
    </citation>
    <scope>IDENTIFICATION</scope>
    <source>
        <strain evidence="2">Yugu1</strain>
    </source>
</reference>
<accession>K4AN47</accession>
<dbReference type="HOGENOM" id="CLU_3090925_0_0_1"/>
<evidence type="ECO:0000256" key="1">
    <source>
        <dbReference type="SAM" id="Phobius"/>
    </source>
</evidence>
<keyword evidence="3" id="KW-1185">Reference proteome</keyword>
<name>K4AN47_SETIT</name>